<feature type="binding site" evidence="1">
    <location>
        <position position="963"/>
    </location>
    <ligand>
        <name>Zn(2+)</name>
        <dbReference type="ChEBI" id="CHEBI:29105"/>
    </ligand>
</feature>
<dbReference type="InterPro" id="IPR012341">
    <property type="entry name" value="6hp_glycosidase-like_sf"/>
</dbReference>
<dbReference type="RefSeq" id="WP_271715145.1">
    <property type="nucleotide sequence ID" value="NZ_AP024169.1"/>
</dbReference>
<dbReference type="GO" id="GO:0031179">
    <property type="term" value="P:peptide modification"/>
    <property type="evidence" value="ECO:0007669"/>
    <property type="project" value="InterPro"/>
</dbReference>
<dbReference type="Gene3D" id="1.50.10.10">
    <property type="match status" value="1"/>
</dbReference>
<dbReference type="CDD" id="cd04792">
    <property type="entry name" value="LanM-like"/>
    <property type="match status" value="1"/>
</dbReference>
<feature type="binding site" evidence="1">
    <location>
        <position position="962"/>
    </location>
    <ligand>
        <name>Zn(2+)</name>
        <dbReference type="ChEBI" id="CHEBI:29105"/>
    </ligand>
</feature>
<protein>
    <submittedName>
        <fullName evidence="4">Bacteriocin formation protein</fullName>
    </submittedName>
</protein>
<evidence type="ECO:0000313" key="4">
    <source>
        <dbReference type="EMBL" id="BCN29890.1"/>
    </source>
</evidence>
<organism evidence="4 5">
    <name type="scientific">Anaeromicropila herbilytica</name>
    <dbReference type="NCBI Taxonomy" id="2785025"/>
    <lineage>
        <taxon>Bacteria</taxon>
        <taxon>Bacillati</taxon>
        <taxon>Bacillota</taxon>
        <taxon>Clostridia</taxon>
        <taxon>Lachnospirales</taxon>
        <taxon>Lachnospiraceae</taxon>
        <taxon>Anaeromicropila</taxon>
    </lineage>
</organism>
<sequence>MNLKNTMHLTEQTKQHEKIDFWLSLFPERSQTEVEDIIYNISGCTIESLAEKSQSYSSENMAIEIHNLFSQVESSTDKEIEIEIIDNMLITLSTNNHWVYFFQPVLLKPIVTFIKKVENYKLIQSKETLLKATIESITAKLTAMSYRVLIIEMNTAKQEELLKGNTSDDRGRYFNDYLLKNKDYVSKIYNRYPVLYQEMTRTVAYTLRYMEEILDNTEKNIAEIENNLNDGNTLGSLNKVILGNGDTHNEGKMVATLIFEKKTIMYKPRNFSIEKSFDAFLQWVNGNVAEFYPLTSCKHYSIENAGWMEFIEHSECQSMEEVTQFYIKMGQLLCLLYSINSKDCHCENLIARGNEPILIDLEAILHTDEYNSKNGFDSIEAYIHRKVQNSVDGVMILPSLLQNFNTNDVMEIGAIGSGRPKKSPYKTQIIKNFDSDEIKVEYVNKDIADAENYPLYKGKAVGGNGYIQYVKKGFIRTYQWILANKIQYKNMVREIFENVECRVIYKATNDYTQVLSTSYHPDLLHDNMDRRFYFHRIGLLIKKNEPFIEKDIYQTEIESMLKGDIPSFHIMSDSKIAYNHKNQPVFCHYKKTILEEIMDKIQDMDLVDLQRQISLINMSYYGCKMEVDMQDDTGTKLCYSSDKTYDYLLLAKGLGEKILSRSFTCDVGGKKEYSWICYNGFGDNYYSINPVGWDLYKGNSGIALLFVQMAEATSESTYLERAKEIMHSVERHIDTAGKAEIDMMGFGAFAGIFSYIIAALSLINKGVYQEAETTEVLQRIDHILSLSKQNLLYIKNLDVLSGLAGMLGVLVQLYHSSLYHKKDKLKQLTERIVNIIYDNAITVDTNMLTWTQNGDIGYAHGNAGIISQLSRVKGMIEDERIDEMIAKGLKYEREKCFDKSSNRWIFRENTKYYSWCNGICGLLLSKIILYEAGYGEEALSTEIDLLIEQLKECGLGYDSSICHGDMGTISVLRYASNFKHSDTMHEMCKATLDSLIENYLVKQEGDIYYMEDWGLMVGKTGISLGLLEESTNQQIIANILALQTL</sequence>
<dbReference type="PRINTS" id="PR01955">
    <property type="entry name" value="LANCFRANKIA"/>
</dbReference>
<evidence type="ECO:0000256" key="2">
    <source>
        <dbReference type="SAM" id="Coils"/>
    </source>
</evidence>
<reference evidence="4 5" key="1">
    <citation type="submission" date="2020-11" db="EMBL/GenBank/DDBJ databases">
        <title>Draft genome sequencing of a Lachnospiraceae strain isolated from anoxic soil subjected to BSD treatment.</title>
        <authorList>
            <person name="Uek A."/>
            <person name="Tonouchi A."/>
        </authorList>
    </citation>
    <scope>NUCLEOTIDE SEQUENCE [LARGE SCALE GENOMIC DNA]</scope>
    <source>
        <strain evidence="4 5">TB5</strain>
    </source>
</reference>
<dbReference type="Pfam" id="PF13575">
    <property type="entry name" value="DUF4135"/>
    <property type="match status" value="1"/>
</dbReference>
<dbReference type="EMBL" id="AP024169">
    <property type="protein sequence ID" value="BCN29890.1"/>
    <property type="molecule type" value="Genomic_DNA"/>
</dbReference>
<dbReference type="InterPro" id="IPR025410">
    <property type="entry name" value="Lant_dehyd"/>
</dbReference>
<dbReference type="GO" id="GO:0005975">
    <property type="term" value="P:carbohydrate metabolic process"/>
    <property type="evidence" value="ECO:0007669"/>
    <property type="project" value="InterPro"/>
</dbReference>
<accession>A0A7R7EIP4</accession>
<dbReference type="GO" id="GO:0046872">
    <property type="term" value="F:metal ion binding"/>
    <property type="evidence" value="ECO:0007669"/>
    <property type="project" value="UniProtKB-KW"/>
</dbReference>
<dbReference type="InterPro" id="IPR017146">
    <property type="entry name" value="Lanti_2_LanM"/>
</dbReference>
<dbReference type="AlphaFoldDB" id="A0A7R7EIP4"/>
<dbReference type="GO" id="GO:0005886">
    <property type="term" value="C:plasma membrane"/>
    <property type="evidence" value="ECO:0007669"/>
    <property type="project" value="TreeGrafter"/>
</dbReference>
<dbReference type="NCBIfam" id="TIGR03897">
    <property type="entry name" value="lanti_2_LanM"/>
    <property type="match status" value="1"/>
</dbReference>
<keyword evidence="5" id="KW-1185">Reference proteome</keyword>
<evidence type="ECO:0000313" key="5">
    <source>
        <dbReference type="Proteomes" id="UP000595897"/>
    </source>
</evidence>
<keyword evidence="2" id="KW-0175">Coiled coil</keyword>
<feature type="binding site" evidence="1">
    <location>
        <position position="916"/>
    </location>
    <ligand>
        <name>Zn(2+)</name>
        <dbReference type="ChEBI" id="CHEBI:29105"/>
    </ligand>
</feature>
<feature type="domain" description="Lantibiotic biosynthesis protein dehydration" evidence="3">
    <location>
        <begin position="192"/>
        <end position="569"/>
    </location>
</feature>
<dbReference type="PIRSF" id="PIRSF037228">
    <property type="entry name" value="Lant_mod_RumM"/>
    <property type="match status" value="1"/>
</dbReference>
<proteinExistence type="predicted"/>
<dbReference type="Proteomes" id="UP000595897">
    <property type="component" value="Chromosome"/>
</dbReference>
<keyword evidence="1" id="KW-0862">Zinc</keyword>
<dbReference type="InterPro" id="IPR007822">
    <property type="entry name" value="LANC-like"/>
</dbReference>
<evidence type="ECO:0000259" key="3">
    <source>
        <dbReference type="Pfam" id="PF13575"/>
    </source>
</evidence>
<dbReference type="Pfam" id="PF05147">
    <property type="entry name" value="LANC_like"/>
    <property type="match status" value="1"/>
</dbReference>
<dbReference type="SMART" id="SM01260">
    <property type="entry name" value="LANC_like"/>
    <property type="match status" value="1"/>
</dbReference>
<dbReference type="SUPFAM" id="SSF158745">
    <property type="entry name" value="LanC-like"/>
    <property type="match status" value="1"/>
</dbReference>
<dbReference type="PRINTS" id="PR01950">
    <property type="entry name" value="LANCSUPER"/>
</dbReference>
<name>A0A7R7EIP4_9FIRM</name>
<dbReference type="PANTHER" id="PTHR12736">
    <property type="entry name" value="LANC-LIKE PROTEIN"/>
    <property type="match status" value="1"/>
</dbReference>
<gene>
    <name evidence="4" type="primary">cylM</name>
    <name evidence="4" type="ORF">bsdtb5_11850</name>
</gene>
<keyword evidence="1" id="KW-0479">Metal-binding</keyword>
<dbReference type="PANTHER" id="PTHR12736:SF21">
    <property type="entry name" value="LANC-LIKE PROTEIN 2"/>
    <property type="match status" value="1"/>
</dbReference>
<dbReference type="KEGG" id="ahb:bsdtb5_11850"/>
<evidence type="ECO:0000256" key="1">
    <source>
        <dbReference type="PIRSR" id="PIRSR607822-1"/>
    </source>
</evidence>
<feature type="coiled-coil region" evidence="2">
    <location>
        <begin position="207"/>
        <end position="234"/>
    </location>
</feature>